<protein>
    <submittedName>
        <fullName evidence="1">Uncharacterized protein</fullName>
    </submittedName>
</protein>
<comment type="caution">
    <text evidence="1">The sequence shown here is derived from an EMBL/GenBank/DDBJ whole genome shotgun (WGS) entry which is preliminary data.</text>
</comment>
<accession>A0ACC0BZZ8</accession>
<dbReference type="Proteomes" id="UP001060085">
    <property type="component" value="Linkage Group LG02"/>
</dbReference>
<sequence length="2385" mass="274534">MAKFLEFILTFCEMWQIEDSNLKALMSSLRIRSRDANQYLHNNVGCLMPDYAHDPVVHKKLQCIKMEIRQVYDILADPWRSTVVITEKADYVMKFLESLLENDQHLLNSQVCSTLPLKNEYDSVDKNLRFLRNFLGFISKRNGTKLEKMKHLLVTHVGVAAFKISCLLFLCSANEMDGFDENDMKIKLKDQLQKIKPIELETREIYIKILKAVSDSGRPDPPILNKFDLGFLDFLLENIIELSEIKLGVIKSFMDQILALHQELSFLKIIVLDKKFHPRRHFNFLIAESGCVIFSLYGADKNQDMARDLKDALPNLLAKFGEVKMYGYRIYDSRIGEKKLWLDSLIRDDFLVLLTTQESSNGQTLGLMAGFLKSILNCSGKWQIGNGNLKALLTRVQLRYQDAIIGLHLHLPDNKENGISLVLKNLELIKPDLREVYNMISDPKESMFVSIEEADHVIEFLESLMKNTKDILKSKAYSVLPVKNELEIFDKILRLCRCFLGFALKTGDTELDQKQKVLLTYVETAAFNITCLLYLCSSNNMKELKAQLQKIRPIQPVTRGIYIKLLKAVSDSGQPDLPMFDNFALVLLDFLLENIIELSEIKPHVIKSFIDQILALHQELCFLKIIVLDKKFNHLSNHPNILIIESVCVILSLYDADNNEDMARVLKDALSSLLAKFGDVKAYGNKVYDPQRKVNNLWLDSLIRYDFLVLLTPEESSNDQTLGMAGFLKAILNSSGKSQIENGNRKALLAPQESSNSQILGLMAGFLKSILNCSEKWKFEKGNLKALLARVQLRYQDAILDLHLHWPDNKENGISLVLKKLELIKPDLREVYNMISDPKGSMYSSTEAGHVIEFLESLVKSIKDILNSKAYSIFPAKNELETFDKLLRFWRCFLGFTLKTGNTELDPKQKVLLTYVETAAFNMTCLLYLCSSNNMKELKAQLQKISPVQPETREIYIELLKAVSDSGQPDSPMVEEFSLLFLDFLLNNMMELSERNLGFITSFKDEILDLHHEVELLKLFLHQQKLLDLCKPAKSLITETGCVIFLLYVADNNKNMARNLKDALSNLPAKFREAKAEIYVKEKTLNLDCVCMHKFLLSLRRLNNLENAQTLRLMIGFMMSILSFSAKLQIENGDHKALLTRVRIRYFDAIEAVRGFWADSEESGIPEDLNGWTSLVLKKLALIKPELREVYKILGDPSISMVLAMDEANIIEFLESLLMNTKDLFDSVLPVKNELKSFDKSLNVLRCFLHFTATKGRRRVEEHQLQNESNRRLLLSHVISVALSIVCLLFLCLDTNNTDGHDEDDIKLELQAQLQKIKPVQGKTREIYIKALKAKSHSSSQLELDIPMVDEFALGFLNSIFENMIELSERNLGFITSVKNELSALHSELAWLQNYTMDPRWKHSNYIVNDQQLNDLCKNFNSLITETGYVIFLLYDADENGEIGMDFKAALADLLNKVEDAIADAREKYDTLVPKRLRSDFPQTNFQGFISSLLQNLNDVVKDSRADTGISLVKHDIVELEKELLCLRHDFSEITKIPREFELLNHQWTRFNDVTYQAEYVIDLFLATGCPLLHFRFGISDVIKEIKKIRTELQIVQSKLKNDHPSGQEVANFSNHDPLLNDLSLSSSDYATDETDGMTNASLELVAFDDGTERILDQLTSDEKELQIVSIVGMPGIGKTTLADSLYDHPSVASFFHVRARVRVSKSYQRRKLLVDILQGLIGGTENLYEECDEHVIEEELYKSLKGQRYLIFMDDLWDIRPWLDIKACFNNDKKGSRIIFTSRSLNIASQANVKSTSYHLDLLSDKKSWDMLFSKLFKKDESCPAELEPFGKEIAKGCKGLPLTIDLIAGVLRTKERTKYCWQQIAKSVMTQISEDPQQRCQKVLEHSYNNLPDHLRPCLLYFGAFPEDAEVEAKRLIWLWIAEGFVQLDNVDESIEKTAEAYLNHLIARSLVIISKKRSLGGVKASHIHDLLHDFARRKAEEEFFLLQIKGQCNQSSTSLFDYRNEGYRMYCNSSNWSHFVGSRPFCSRVRSILLYISHLPNYQRAVLTFSFCGFRLVRVLDLQDIDKINYDPTISLMVHLKFISLSAMQDWILGLLPKFQNLETILLVGQRLRIFSVDNIWNLLRLRHFRVGYCVLKLAKRNVLMKSFQFHNLLSLSNISLRCNEETENMMRRLPNLQRLSCTVYDSWDYKKKINLFPNMCFLEKLYSLKMVYVGKVLYPVSDFSFPQYLKRLTLSEFQLPWCEISKIAKLKHLEVLKLRIRAFEGDVWHMRNGEFLKLRVLSLCKLDIEEWNTDEMEDELPPLEHLEILDCKNLGELPFCLANIPTLKTIRLWQCNSFVEISAGKIVEEQKANENEEIEILRYPPTKTGWRDRMEFLSLSS</sequence>
<keyword evidence="2" id="KW-1185">Reference proteome</keyword>
<dbReference type="EMBL" id="CM044702">
    <property type="protein sequence ID" value="KAI5678162.1"/>
    <property type="molecule type" value="Genomic_DNA"/>
</dbReference>
<reference evidence="2" key="1">
    <citation type="journal article" date="2023" name="Nat. Plants">
        <title>Single-cell RNA sequencing provides a high-resolution roadmap for understanding the multicellular compartmentation of specialized metabolism.</title>
        <authorList>
            <person name="Sun S."/>
            <person name="Shen X."/>
            <person name="Li Y."/>
            <person name="Li Y."/>
            <person name="Wang S."/>
            <person name="Li R."/>
            <person name="Zhang H."/>
            <person name="Shen G."/>
            <person name="Guo B."/>
            <person name="Wei J."/>
            <person name="Xu J."/>
            <person name="St-Pierre B."/>
            <person name="Chen S."/>
            <person name="Sun C."/>
        </authorList>
    </citation>
    <scope>NUCLEOTIDE SEQUENCE [LARGE SCALE GENOMIC DNA]</scope>
</reference>
<organism evidence="1 2">
    <name type="scientific">Catharanthus roseus</name>
    <name type="common">Madagascar periwinkle</name>
    <name type="synonym">Vinca rosea</name>
    <dbReference type="NCBI Taxonomy" id="4058"/>
    <lineage>
        <taxon>Eukaryota</taxon>
        <taxon>Viridiplantae</taxon>
        <taxon>Streptophyta</taxon>
        <taxon>Embryophyta</taxon>
        <taxon>Tracheophyta</taxon>
        <taxon>Spermatophyta</taxon>
        <taxon>Magnoliopsida</taxon>
        <taxon>eudicotyledons</taxon>
        <taxon>Gunneridae</taxon>
        <taxon>Pentapetalae</taxon>
        <taxon>asterids</taxon>
        <taxon>lamiids</taxon>
        <taxon>Gentianales</taxon>
        <taxon>Apocynaceae</taxon>
        <taxon>Rauvolfioideae</taxon>
        <taxon>Vinceae</taxon>
        <taxon>Catharanthinae</taxon>
        <taxon>Catharanthus</taxon>
    </lineage>
</organism>
<evidence type="ECO:0000313" key="2">
    <source>
        <dbReference type="Proteomes" id="UP001060085"/>
    </source>
</evidence>
<name>A0ACC0BZZ8_CATRO</name>
<gene>
    <name evidence="1" type="ORF">M9H77_09112</name>
</gene>
<evidence type="ECO:0000313" key="1">
    <source>
        <dbReference type="EMBL" id="KAI5678162.1"/>
    </source>
</evidence>
<proteinExistence type="predicted"/>